<organism evidence="2 3">
    <name type="scientific">Agrocybe pediades</name>
    <dbReference type="NCBI Taxonomy" id="84607"/>
    <lineage>
        <taxon>Eukaryota</taxon>
        <taxon>Fungi</taxon>
        <taxon>Dikarya</taxon>
        <taxon>Basidiomycota</taxon>
        <taxon>Agaricomycotina</taxon>
        <taxon>Agaricomycetes</taxon>
        <taxon>Agaricomycetidae</taxon>
        <taxon>Agaricales</taxon>
        <taxon>Agaricineae</taxon>
        <taxon>Strophariaceae</taxon>
        <taxon>Agrocybe</taxon>
    </lineage>
</organism>
<dbReference type="Proteomes" id="UP000521872">
    <property type="component" value="Unassembled WGS sequence"/>
</dbReference>
<dbReference type="InterPro" id="IPR025337">
    <property type="entry name" value="Questin_oxidase-like"/>
</dbReference>
<dbReference type="PANTHER" id="PTHR35870">
    <property type="entry name" value="PROTEIN, PUTATIVE (AFU_ORTHOLOGUE AFUA_5G03330)-RELATED"/>
    <property type="match status" value="1"/>
</dbReference>
<sequence>MFRTPPVLKQASTRITMALSYKLTKKGQINLPGITNASKTLTEDLLLKDAQVHHCFFNTAGFHNHLSHHMLAAYDLGAPAVHLQRMYDEEAKEQRPIILDEKDKSIQVNKDNWIQYLGNHNAYHSFVGYFTEEIKAIGVPKALEKYVFSDEANAQGVQMLVRVVSGAIHPLILLGYGAEFGNDTLIATGLAQAACHKPGADFHPEKHTPTGEPISLLHLLSEVYSSDKLKPSMPYDPNAFINARTKAVLDNGGHEELERLCARYPLPNDVTDAAISQTTEEIIWLATLLTFGTGKKGRKPRLDFFLMHALTSSLFLRPLCSVLENPAHKAALLRVYVPNIMLYVCSRGRPRIDPELIMSYTDVPRPPNAKLQKPVSSSLGSPLNDGEYDPWPALIAGVLYHPDAHTIKSMRTLIYGAQHFGTTAAAKVPGAFRNTDEKAEETHVGMGKVDGTIFVRAAGVLMDTLGWVANGQEEGQWDRSALGWEAAWENGD</sequence>
<dbReference type="GO" id="GO:0016491">
    <property type="term" value="F:oxidoreductase activity"/>
    <property type="evidence" value="ECO:0007669"/>
    <property type="project" value="UniProtKB-KW"/>
</dbReference>
<comment type="caution">
    <text evidence="2">The sequence shown here is derived from an EMBL/GenBank/DDBJ whole genome shotgun (WGS) entry which is preliminary data.</text>
</comment>
<reference evidence="2 3" key="1">
    <citation type="submission" date="2019-12" db="EMBL/GenBank/DDBJ databases">
        <authorList>
            <person name="Floudas D."/>
            <person name="Bentzer J."/>
            <person name="Ahren D."/>
            <person name="Johansson T."/>
            <person name="Persson P."/>
            <person name="Tunlid A."/>
        </authorList>
    </citation>
    <scope>NUCLEOTIDE SEQUENCE [LARGE SCALE GENOMIC DNA]</scope>
    <source>
        <strain evidence="2 3">CBS 102.39</strain>
    </source>
</reference>
<proteinExistence type="predicted"/>
<name>A0A8H4QT79_9AGAR</name>
<dbReference type="Pfam" id="PF14027">
    <property type="entry name" value="Questin_oxidase"/>
    <property type="match status" value="1"/>
</dbReference>
<evidence type="ECO:0008006" key="4">
    <source>
        <dbReference type="Google" id="ProtNLM"/>
    </source>
</evidence>
<dbReference type="PANTHER" id="PTHR35870:SF1">
    <property type="entry name" value="PROTEIN, PUTATIVE (AFU_ORTHOLOGUE AFUA_5G03330)-RELATED"/>
    <property type="match status" value="1"/>
</dbReference>
<evidence type="ECO:0000256" key="1">
    <source>
        <dbReference type="ARBA" id="ARBA00023002"/>
    </source>
</evidence>
<keyword evidence="1" id="KW-0560">Oxidoreductase</keyword>
<gene>
    <name evidence="2" type="ORF">D9613_008655</name>
</gene>
<dbReference type="EMBL" id="JAACJL010000031">
    <property type="protein sequence ID" value="KAF4616431.1"/>
    <property type="molecule type" value="Genomic_DNA"/>
</dbReference>
<accession>A0A8H4QT79</accession>
<evidence type="ECO:0000313" key="3">
    <source>
        <dbReference type="Proteomes" id="UP000521872"/>
    </source>
</evidence>
<evidence type="ECO:0000313" key="2">
    <source>
        <dbReference type="EMBL" id="KAF4616431.1"/>
    </source>
</evidence>
<protein>
    <recommendedName>
        <fullName evidence="4">Oxidoreductase AflY</fullName>
    </recommendedName>
</protein>
<dbReference type="AlphaFoldDB" id="A0A8H4QT79"/>
<keyword evidence="3" id="KW-1185">Reference proteome</keyword>